<dbReference type="Proteomes" id="UP000284403">
    <property type="component" value="Unassembled WGS sequence"/>
</dbReference>
<dbReference type="RefSeq" id="XP_029222811.1">
    <property type="nucleotide sequence ID" value="XM_029377096.1"/>
</dbReference>
<name>A0A422MNL1_9TRYP</name>
<evidence type="ECO:0000256" key="1">
    <source>
        <dbReference type="SAM" id="Coils"/>
    </source>
</evidence>
<organism evidence="3 4">
    <name type="scientific">Trypanosoma conorhini</name>
    <dbReference type="NCBI Taxonomy" id="83891"/>
    <lineage>
        <taxon>Eukaryota</taxon>
        <taxon>Discoba</taxon>
        <taxon>Euglenozoa</taxon>
        <taxon>Kinetoplastea</taxon>
        <taxon>Metakinetoplastina</taxon>
        <taxon>Trypanosomatida</taxon>
        <taxon>Trypanosomatidae</taxon>
        <taxon>Trypanosoma</taxon>
    </lineage>
</organism>
<gene>
    <name evidence="3" type="ORF">Tco025E_10320</name>
</gene>
<dbReference type="OrthoDB" id="10499674at2759"/>
<evidence type="ECO:0000313" key="3">
    <source>
        <dbReference type="EMBL" id="RNE94800.1"/>
    </source>
</evidence>
<dbReference type="AlphaFoldDB" id="A0A422MNL1"/>
<comment type="caution">
    <text evidence="3">The sequence shown here is derived from an EMBL/GenBank/DDBJ whole genome shotgun (WGS) entry which is preliminary data.</text>
</comment>
<keyword evidence="4" id="KW-1185">Reference proteome</keyword>
<evidence type="ECO:0000256" key="2">
    <source>
        <dbReference type="SAM" id="MobiDB-lite"/>
    </source>
</evidence>
<proteinExistence type="predicted"/>
<dbReference type="GeneID" id="40323931"/>
<accession>A0A422MNL1</accession>
<feature type="non-terminal residue" evidence="3">
    <location>
        <position position="1"/>
    </location>
</feature>
<protein>
    <submittedName>
        <fullName evidence="3">Uncharacterized protein</fullName>
    </submittedName>
</protein>
<feature type="region of interest" description="Disordered" evidence="2">
    <location>
        <begin position="43"/>
        <end position="66"/>
    </location>
</feature>
<dbReference type="EMBL" id="MKKU01001647">
    <property type="protein sequence ID" value="RNE94800.1"/>
    <property type="molecule type" value="Genomic_DNA"/>
</dbReference>
<feature type="coiled-coil region" evidence="1">
    <location>
        <begin position="66"/>
        <end position="93"/>
    </location>
</feature>
<reference evidence="3 4" key="1">
    <citation type="journal article" date="2018" name="BMC Genomics">
        <title>Genomic comparison of Trypanosoma conorhini and Trypanosoma rangeli to Trypanosoma cruzi strains of high and low virulence.</title>
        <authorList>
            <person name="Bradwell K.R."/>
            <person name="Koparde V.N."/>
            <person name="Matveyev A.V."/>
            <person name="Serrano M.G."/>
            <person name="Alves J.M."/>
            <person name="Parikh H."/>
            <person name="Huang B."/>
            <person name="Lee V."/>
            <person name="Espinosa-Alvarez O."/>
            <person name="Ortiz P.A."/>
            <person name="Costa-Martins A.G."/>
            <person name="Teixeira M.M."/>
            <person name="Buck G.A."/>
        </authorList>
    </citation>
    <scope>NUCLEOTIDE SEQUENCE [LARGE SCALE GENOMIC DNA]</scope>
    <source>
        <strain evidence="3 4">025E</strain>
    </source>
</reference>
<evidence type="ECO:0000313" key="4">
    <source>
        <dbReference type="Proteomes" id="UP000284403"/>
    </source>
</evidence>
<sequence>GGGRFSFPPHTPPPRSLTPCCVFFFCHVLGAHVARRSFQGGEMAEGAPFDAPRPAAEGARGLEATQGETLNRLTALRRELEALEQRSAALHAECERLAPRRVVAAVGSALARLEARVADCRRRAGSLREGGRGAA</sequence>
<keyword evidence="1" id="KW-0175">Coiled coil</keyword>